<dbReference type="STRING" id="48467.SAMN02745166_03701"/>
<comment type="subcellular location">
    <subcellularLocation>
        <location evidence="8">Cytoplasm</location>
    </subcellularLocation>
</comment>
<feature type="active site" description="Proton acceptor" evidence="8">
    <location>
        <position position="13"/>
    </location>
</feature>
<feature type="binding site" description="in other chain" evidence="8">
    <location>
        <position position="224"/>
    </location>
    <ligand>
        <name>IMP</name>
        <dbReference type="ChEBI" id="CHEBI:58053"/>
        <note>ligand shared between dimeric partners</note>
    </ligand>
</feature>
<keyword evidence="5 8" id="KW-0658">Purine biosynthesis</keyword>
<dbReference type="GO" id="GO:0046040">
    <property type="term" value="P:IMP metabolic process"/>
    <property type="evidence" value="ECO:0007669"/>
    <property type="project" value="TreeGrafter"/>
</dbReference>
<comment type="subunit">
    <text evidence="1 8">Homodimer.</text>
</comment>
<evidence type="ECO:0000256" key="2">
    <source>
        <dbReference type="ARBA" id="ARBA00022598"/>
    </source>
</evidence>
<keyword evidence="8" id="KW-0963">Cytoplasm</keyword>
<comment type="function">
    <text evidence="8">Plays an important role in the de novo pathway of purine nucleotide biosynthesis. Catalyzes the first committed step in the biosynthesis of AMP from IMP.</text>
</comment>
<dbReference type="Proteomes" id="UP000190774">
    <property type="component" value="Unassembled WGS sequence"/>
</dbReference>
<feature type="binding site" description="in other chain" evidence="8">
    <location>
        <position position="239"/>
    </location>
    <ligand>
        <name>IMP</name>
        <dbReference type="ChEBI" id="CHEBI:58053"/>
        <note>ligand shared between dimeric partners</note>
    </ligand>
</feature>
<dbReference type="InterPro" id="IPR018220">
    <property type="entry name" value="Adenylosuccin_syn_GTP-bd"/>
</dbReference>
<evidence type="ECO:0000256" key="8">
    <source>
        <dbReference type="HAMAP-Rule" id="MF_00011"/>
    </source>
</evidence>
<dbReference type="GO" id="GO:0000287">
    <property type="term" value="F:magnesium ion binding"/>
    <property type="evidence" value="ECO:0007669"/>
    <property type="project" value="UniProtKB-UniRule"/>
</dbReference>
<feature type="active site" evidence="9">
    <location>
        <position position="141"/>
    </location>
</feature>
<dbReference type="PANTHER" id="PTHR11846:SF0">
    <property type="entry name" value="ADENYLOSUCCINATE SYNTHETASE"/>
    <property type="match status" value="1"/>
</dbReference>
<feature type="active site" description="Proton donor" evidence="8">
    <location>
        <position position="41"/>
    </location>
</feature>
<evidence type="ECO:0000256" key="3">
    <source>
        <dbReference type="ARBA" id="ARBA00022723"/>
    </source>
</evidence>
<evidence type="ECO:0000256" key="6">
    <source>
        <dbReference type="ARBA" id="ARBA00022842"/>
    </source>
</evidence>
<evidence type="ECO:0000313" key="12">
    <source>
        <dbReference type="Proteomes" id="UP000190774"/>
    </source>
</evidence>
<feature type="binding site" evidence="8">
    <location>
        <position position="13"/>
    </location>
    <ligand>
        <name>Mg(2+)</name>
        <dbReference type="ChEBI" id="CHEBI:18420"/>
    </ligand>
</feature>
<sequence length="423" mass="45738">MSNTIVVGAQWGDEGKGKIVDYLTENTDVVVRAAGGNNAGHTVINNGTKYILHLIPSGILWEDKLCVIGNGVVMDVLGLIEEMNKLRGQGVKITPENLKISETAHLVMPYHKGLDKAREAKRGDKKIGTTGRGIGPAYADKVERCGLRAILLTQPEKLAEELRHRIESNNEFLREAGVDEVPVEETITQVLAAAKELAPHITNTAVICHEAIKAGKSLLFEGAQGTYLDIDHGTYPFVTSSNTTSGGACTGSGVPPRMIDKVVAVAKAYTTRVGSGPFITENDAIGDMLHNMGREFGATTGRARRCGWLDAVLVRYAVMINGADELAITNLDGLDGLDTIDICIAYKLRGETIHYPPSTIEDIEACEPIYETHQGWKQDLSQIKNFADLPDLAKAYLKRLEELTGARVSLLGVGPDRNQTLVA</sequence>
<accession>A0A1T4YNN2</accession>
<feature type="binding site" evidence="8">
    <location>
        <begin position="412"/>
        <end position="414"/>
    </location>
    <ligand>
        <name>GTP</name>
        <dbReference type="ChEBI" id="CHEBI:37565"/>
    </ligand>
</feature>
<dbReference type="GO" id="GO:0044208">
    <property type="term" value="P:'de novo' AMP biosynthetic process"/>
    <property type="evidence" value="ECO:0007669"/>
    <property type="project" value="UniProtKB-UniRule"/>
</dbReference>
<evidence type="ECO:0000313" key="11">
    <source>
        <dbReference type="EMBL" id="SKB02875.1"/>
    </source>
</evidence>
<dbReference type="AlphaFoldDB" id="A0A1T4YNN2"/>
<reference evidence="12" key="1">
    <citation type="submission" date="2017-02" db="EMBL/GenBank/DDBJ databases">
        <authorList>
            <person name="Varghese N."/>
            <person name="Submissions S."/>
        </authorList>
    </citation>
    <scope>NUCLEOTIDE SEQUENCE [LARGE SCALE GENOMIC DNA]</scope>
    <source>
        <strain evidence="12">ATCC 700200</strain>
    </source>
</reference>
<dbReference type="UniPathway" id="UPA00075">
    <property type="reaction ID" value="UER00335"/>
</dbReference>
<dbReference type="PROSITE" id="PS00513">
    <property type="entry name" value="ADENYLOSUCCIN_SYN_2"/>
    <property type="match status" value="1"/>
</dbReference>
<feature type="binding site" description="in other chain" evidence="8">
    <location>
        <begin position="38"/>
        <end position="41"/>
    </location>
    <ligand>
        <name>IMP</name>
        <dbReference type="ChEBI" id="CHEBI:58053"/>
        <note>ligand shared between dimeric partners</note>
    </ligand>
</feature>
<dbReference type="InterPro" id="IPR027417">
    <property type="entry name" value="P-loop_NTPase"/>
</dbReference>
<dbReference type="InterPro" id="IPR033128">
    <property type="entry name" value="Adenylosuccin_syn_Lys_AS"/>
</dbReference>
<evidence type="ECO:0000256" key="1">
    <source>
        <dbReference type="ARBA" id="ARBA00011738"/>
    </source>
</evidence>
<evidence type="ECO:0000256" key="5">
    <source>
        <dbReference type="ARBA" id="ARBA00022755"/>
    </source>
</evidence>
<dbReference type="EMBL" id="FUYE01000014">
    <property type="protein sequence ID" value="SKB02875.1"/>
    <property type="molecule type" value="Genomic_DNA"/>
</dbReference>
<comment type="cofactor">
    <cofactor evidence="8">
        <name>Mg(2+)</name>
        <dbReference type="ChEBI" id="CHEBI:18420"/>
    </cofactor>
    <text evidence="8">Binds 1 Mg(2+) ion per subunit.</text>
</comment>
<dbReference type="SMART" id="SM00788">
    <property type="entry name" value="Adenylsucc_synt"/>
    <property type="match status" value="1"/>
</dbReference>
<comment type="similarity">
    <text evidence="8 10">Belongs to the adenylosuccinate synthetase family.</text>
</comment>
<dbReference type="InterPro" id="IPR001114">
    <property type="entry name" value="Adenylosuccinate_synthetase"/>
</dbReference>
<dbReference type="PROSITE" id="PS01266">
    <property type="entry name" value="ADENYLOSUCCIN_SYN_1"/>
    <property type="match status" value="1"/>
</dbReference>
<dbReference type="RefSeq" id="WP_078814873.1">
    <property type="nucleotide sequence ID" value="NZ_FUYE01000014.1"/>
</dbReference>
<keyword evidence="6 8" id="KW-0460">Magnesium</keyword>
<dbReference type="PANTHER" id="PTHR11846">
    <property type="entry name" value="ADENYLOSUCCINATE SYNTHETASE"/>
    <property type="match status" value="1"/>
</dbReference>
<evidence type="ECO:0000256" key="4">
    <source>
        <dbReference type="ARBA" id="ARBA00022741"/>
    </source>
</evidence>
<feature type="binding site" evidence="8">
    <location>
        <begin position="298"/>
        <end position="304"/>
    </location>
    <ligand>
        <name>substrate</name>
    </ligand>
</feature>
<proteinExistence type="inferred from homology"/>
<feature type="binding site" evidence="8">
    <location>
        <position position="144"/>
    </location>
    <ligand>
        <name>IMP</name>
        <dbReference type="ChEBI" id="CHEBI:58053"/>
        <note>ligand shared between dimeric partners</note>
    </ligand>
</feature>
<feature type="binding site" description="in other chain" evidence="8">
    <location>
        <position position="302"/>
    </location>
    <ligand>
        <name>IMP</name>
        <dbReference type="ChEBI" id="CHEBI:58053"/>
        <note>ligand shared between dimeric partners</note>
    </ligand>
</feature>
<dbReference type="Gene3D" id="3.40.440.10">
    <property type="entry name" value="Adenylosuccinate Synthetase, subunit A, domain 1"/>
    <property type="match status" value="1"/>
</dbReference>
<evidence type="ECO:0000256" key="10">
    <source>
        <dbReference type="RuleBase" id="RU000520"/>
    </source>
</evidence>
<keyword evidence="3 8" id="KW-0479">Metal-binding</keyword>
<feature type="binding site" evidence="8">
    <location>
        <begin position="40"/>
        <end position="42"/>
    </location>
    <ligand>
        <name>GTP</name>
        <dbReference type="ChEBI" id="CHEBI:37565"/>
    </ligand>
</feature>
<protein>
    <recommendedName>
        <fullName evidence="8 10">Adenylosuccinate synthetase</fullName>
        <shortName evidence="8">AMPSase</shortName>
        <shortName evidence="8">AdSS</shortName>
        <ecNumber evidence="8 10">6.3.4.4</ecNumber>
    </recommendedName>
    <alternativeName>
        <fullName evidence="8">IMP--aspartate ligase</fullName>
    </alternativeName>
</protein>
<dbReference type="InterPro" id="IPR042109">
    <property type="entry name" value="Adenylosuccinate_synth_dom1"/>
</dbReference>
<keyword evidence="12" id="KW-1185">Reference proteome</keyword>
<gene>
    <name evidence="8" type="primary">purA</name>
    <name evidence="11" type="ORF">SAMN02745166_03701</name>
</gene>
<dbReference type="InterPro" id="IPR042111">
    <property type="entry name" value="Adenylosuccinate_synth_dom3"/>
</dbReference>
<dbReference type="InterPro" id="IPR042110">
    <property type="entry name" value="Adenylosuccinate_synth_dom2"/>
</dbReference>
<dbReference type="Pfam" id="PF00709">
    <property type="entry name" value="Adenylsucc_synt"/>
    <property type="match status" value="1"/>
</dbReference>
<feature type="binding site" evidence="8">
    <location>
        <begin position="330"/>
        <end position="332"/>
    </location>
    <ligand>
        <name>GTP</name>
        <dbReference type="ChEBI" id="CHEBI:37565"/>
    </ligand>
</feature>
<dbReference type="GO" id="GO:0005737">
    <property type="term" value="C:cytoplasm"/>
    <property type="evidence" value="ECO:0007669"/>
    <property type="project" value="UniProtKB-SubCell"/>
</dbReference>
<name>A0A1T4YNN2_9BACT</name>
<dbReference type="OrthoDB" id="9807553at2"/>
<dbReference type="FunFam" id="1.10.300.10:FF:000001">
    <property type="entry name" value="Adenylosuccinate synthetase"/>
    <property type="match status" value="1"/>
</dbReference>
<dbReference type="GO" id="GO:0005525">
    <property type="term" value="F:GTP binding"/>
    <property type="evidence" value="ECO:0007669"/>
    <property type="project" value="UniProtKB-UniRule"/>
</dbReference>
<keyword evidence="7 8" id="KW-0342">GTP-binding</keyword>
<dbReference type="Gene3D" id="3.90.170.10">
    <property type="entry name" value="Adenylosuccinate Synthetase, subunit A, domain 3"/>
    <property type="match status" value="1"/>
</dbReference>
<organism evidence="11 12">
    <name type="scientific">Prosthecobacter debontii</name>
    <dbReference type="NCBI Taxonomy" id="48467"/>
    <lineage>
        <taxon>Bacteria</taxon>
        <taxon>Pseudomonadati</taxon>
        <taxon>Verrucomicrobiota</taxon>
        <taxon>Verrucomicrobiia</taxon>
        <taxon>Verrucomicrobiales</taxon>
        <taxon>Verrucomicrobiaceae</taxon>
        <taxon>Prosthecobacter</taxon>
    </lineage>
</organism>
<evidence type="ECO:0000256" key="7">
    <source>
        <dbReference type="ARBA" id="ARBA00023134"/>
    </source>
</evidence>
<dbReference type="EC" id="6.3.4.4" evidence="8 10"/>
<dbReference type="NCBIfam" id="NF002223">
    <property type="entry name" value="PRK01117.1"/>
    <property type="match status" value="1"/>
</dbReference>
<feature type="binding site" description="in other chain" evidence="8">
    <location>
        <position position="130"/>
    </location>
    <ligand>
        <name>IMP</name>
        <dbReference type="ChEBI" id="CHEBI:58053"/>
        <note>ligand shared between dimeric partners</note>
    </ligand>
</feature>
<keyword evidence="2 8" id="KW-0436">Ligase</keyword>
<dbReference type="SUPFAM" id="SSF52540">
    <property type="entry name" value="P-loop containing nucleoside triphosphate hydrolases"/>
    <property type="match status" value="1"/>
</dbReference>
<comment type="pathway">
    <text evidence="8 10">Purine metabolism; AMP biosynthesis via de novo pathway; AMP from IMP: step 1/2.</text>
</comment>
<feature type="binding site" description="in other chain" evidence="8">
    <location>
        <begin position="13"/>
        <end position="16"/>
    </location>
    <ligand>
        <name>IMP</name>
        <dbReference type="ChEBI" id="CHEBI:58053"/>
        <note>ligand shared between dimeric partners</note>
    </ligand>
</feature>
<dbReference type="GO" id="GO:0004019">
    <property type="term" value="F:adenylosuccinate synthase activity"/>
    <property type="evidence" value="ECO:0007669"/>
    <property type="project" value="UniProtKB-UniRule"/>
</dbReference>
<keyword evidence="4 8" id="KW-0547">Nucleotide-binding</keyword>
<feature type="binding site" evidence="8">
    <location>
        <begin position="12"/>
        <end position="18"/>
    </location>
    <ligand>
        <name>GTP</name>
        <dbReference type="ChEBI" id="CHEBI:37565"/>
    </ligand>
</feature>
<feature type="binding site" evidence="8">
    <location>
        <position position="304"/>
    </location>
    <ligand>
        <name>GTP</name>
        <dbReference type="ChEBI" id="CHEBI:37565"/>
    </ligand>
</feature>
<evidence type="ECO:0000256" key="9">
    <source>
        <dbReference type="PROSITE-ProRule" id="PRU10134"/>
    </source>
</evidence>
<dbReference type="Gene3D" id="1.10.300.10">
    <property type="entry name" value="Adenylosuccinate Synthetase, subunit A, domain 2"/>
    <property type="match status" value="1"/>
</dbReference>
<comment type="catalytic activity">
    <reaction evidence="8 10">
        <text>IMP + L-aspartate + GTP = N(6)-(1,2-dicarboxyethyl)-AMP + GDP + phosphate + 2 H(+)</text>
        <dbReference type="Rhea" id="RHEA:15753"/>
        <dbReference type="ChEBI" id="CHEBI:15378"/>
        <dbReference type="ChEBI" id="CHEBI:29991"/>
        <dbReference type="ChEBI" id="CHEBI:37565"/>
        <dbReference type="ChEBI" id="CHEBI:43474"/>
        <dbReference type="ChEBI" id="CHEBI:57567"/>
        <dbReference type="ChEBI" id="CHEBI:58053"/>
        <dbReference type="ChEBI" id="CHEBI:58189"/>
        <dbReference type="EC" id="6.3.4.4"/>
    </reaction>
</comment>
<dbReference type="FunFam" id="3.90.170.10:FF:000001">
    <property type="entry name" value="Adenylosuccinate synthetase"/>
    <property type="match status" value="1"/>
</dbReference>
<dbReference type="CDD" id="cd03108">
    <property type="entry name" value="AdSS"/>
    <property type="match status" value="1"/>
</dbReference>
<dbReference type="HAMAP" id="MF_00011">
    <property type="entry name" value="Adenylosucc_synth"/>
    <property type="match status" value="1"/>
</dbReference>
<feature type="binding site" evidence="8">
    <location>
        <position position="40"/>
    </location>
    <ligand>
        <name>Mg(2+)</name>
        <dbReference type="ChEBI" id="CHEBI:18420"/>
    </ligand>
</feature>
<dbReference type="NCBIfam" id="TIGR00184">
    <property type="entry name" value="purA"/>
    <property type="match status" value="1"/>
</dbReference>